<dbReference type="SMART" id="SM00338">
    <property type="entry name" value="BRLZ"/>
    <property type="match status" value="1"/>
</dbReference>
<evidence type="ECO:0000256" key="1">
    <source>
        <dbReference type="SAM" id="Coils"/>
    </source>
</evidence>
<feature type="compositionally biased region" description="Pro residues" evidence="2">
    <location>
        <begin position="1"/>
        <end position="11"/>
    </location>
</feature>
<dbReference type="EMBL" id="HBGY01020396">
    <property type="protein sequence ID" value="CAD9589299.1"/>
    <property type="molecule type" value="Transcribed_RNA"/>
</dbReference>
<feature type="region of interest" description="Disordered" evidence="2">
    <location>
        <begin position="163"/>
        <end position="211"/>
    </location>
</feature>
<dbReference type="CDD" id="cd14690">
    <property type="entry name" value="bZIP_CREB1"/>
    <property type="match status" value="1"/>
</dbReference>
<feature type="compositionally biased region" description="Polar residues" evidence="2">
    <location>
        <begin position="343"/>
        <end position="361"/>
    </location>
</feature>
<evidence type="ECO:0000313" key="4">
    <source>
        <dbReference type="EMBL" id="CAD9589299.1"/>
    </source>
</evidence>
<dbReference type="InterPro" id="IPR004827">
    <property type="entry name" value="bZIP"/>
</dbReference>
<dbReference type="Pfam" id="PF00170">
    <property type="entry name" value="bZIP_1"/>
    <property type="match status" value="1"/>
</dbReference>
<feature type="region of interest" description="Disordered" evidence="2">
    <location>
        <begin position="1"/>
        <end position="57"/>
    </location>
</feature>
<dbReference type="InterPro" id="IPR046347">
    <property type="entry name" value="bZIP_sf"/>
</dbReference>
<organism evidence="4">
    <name type="scientific">Leptocylindrus danicus</name>
    <dbReference type="NCBI Taxonomy" id="163516"/>
    <lineage>
        <taxon>Eukaryota</taxon>
        <taxon>Sar</taxon>
        <taxon>Stramenopiles</taxon>
        <taxon>Ochrophyta</taxon>
        <taxon>Bacillariophyta</taxon>
        <taxon>Coscinodiscophyceae</taxon>
        <taxon>Chaetocerotophycidae</taxon>
        <taxon>Leptocylindrales</taxon>
        <taxon>Leptocylindraceae</taxon>
        <taxon>Leptocylindrus</taxon>
    </lineage>
</organism>
<reference evidence="4" key="1">
    <citation type="submission" date="2021-01" db="EMBL/GenBank/DDBJ databases">
        <authorList>
            <person name="Corre E."/>
            <person name="Pelletier E."/>
            <person name="Niang G."/>
            <person name="Scheremetjew M."/>
            <person name="Finn R."/>
            <person name="Kale V."/>
            <person name="Holt S."/>
            <person name="Cochrane G."/>
            <person name="Meng A."/>
            <person name="Brown T."/>
            <person name="Cohen L."/>
        </authorList>
    </citation>
    <scope>NUCLEOTIDE SEQUENCE</scope>
    <source>
        <strain evidence="4">B650</strain>
    </source>
</reference>
<dbReference type="PROSITE" id="PS00036">
    <property type="entry name" value="BZIP_BASIC"/>
    <property type="match status" value="1"/>
</dbReference>
<feature type="compositionally biased region" description="Low complexity" evidence="2">
    <location>
        <begin position="12"/>
        <end position="22"/>
    </location>
</feature>
<proteinExistence type="predicted"/>
<feature type="region of interest" description="Disordered" evidence="2">
    <location>
        <begin position="338"/>
        <end position="361"/>
    </location>
</feature>
<keyword evidence="1" id="KW-0175">Coiled coil</keyword>
<name>A0A7S2PBD8_9STRA</name>
<feature type="compositionally biased region" description="Basic and acidic residues" evidence="2">
    <location>
        <begin position="34"/>
        <end position="50"/>
    </location>
</feature>
<feature type="compositionally biased region" description="Polar residues" evidence="2">
    <location>
        <begin position="165"/>
        <end position="211"/>
    </location>
</feature>
<dbReference type="AlphaFoldDB" id="A0A7S2PBD8"/>
<sequence length="361" mass="40294">MNRLPPFPPMQMPSMPMPMKRPAANNGQPTPDEINEKKLRRMEKNRESARACRRRKKEAAKELERQIQLLEVENLRLRLQLKIGEEAEDLDKSEEEKVTRELASLISSGASEKEVDESIIYYTEKFADYGRDRRSAIDFHLRNVARLLQPTTTTSVAMRALEGGDQSQQMSSARSDQAITPSDTPSLSPNAKVQQSLKHSKTEQASASSNCASGKAATAESAEQSSCTKKSAGGSVPLEPKRLFQFLVEYLQVNEEQAKAMRDSRKVAKELDSALEESLAMLEELKVRLTQCCEDLEAEIDAVSKILTPTQVAKFLVWVSKNGACMHMLNELWRKEYPKSESSEQNGGTPSNSSESNVAPK</sequence>
<dbReference type="SUPFAM" id="SSF57959">
    <property type="entry name" value="Leucine zipper domain"/>
    <property type="match status" value="1"/>
</dbReference>
<protein>
    <recommendedName>
        <fullName evidence="3">BZIP domain-containing protein</fullName>
    </recommendedName>
</protein>
<dbReference type="PROSITE" id="PS50217">
    <property type="entry name" value="BZIP"/>
    <property type="match status" value="1"/>
</dbReference>
<feature type="domain" description="BZIP" evidence="3">
    <location>
        <begin position="35"/>
        <end position="82"/>
    </location>
</feature>
<feature type="coiled-coil region" evidence="1">
    <location>
        <begin position="268"/>
        <end position="299"/>
    </location>
</feature>
<evidence type="ECO:0000259" key="3">
    <source>
        <dbReference type="PROSITE" id="PS50217"/>
    </source>
</evidence>
<gene>
    <name evidence="4" type="ORF">LDAN0321_LOCUS12848</name>
</gene>
<dbReference type="Gene3D" id="1.20.5.170">
    <property type="match status" value="1"/>
</dbReference>
<evidence type="ECO:0000256" key="2">
    <source>
        <dbReference type="SAM" id="MobiDB-lite"/>
    </source>
</evidence>
<accession>A0A7S2PBD8</accession>
<dbReference type="PRINTS" id="PR00041">
    <property type="entry name" value="LEUZIPPRCREB"/>
</dbReference>
<dbReference type="GO" id="GO:0003700">
    <property type="term" value="F:DNA-binding transcription factor activity"/>
    <property type="evidence" value="ECO:0007669"/>
    <property type="project" value="InterPro"/>
</dbReference>